<protein>
    <submittedName>
        <fullName evidence="2">Uncharacterized protein</fullName>
    </submittedName>
</protein>
<dbReference type="AlphaFoldDB" id="A0A8J7V2E1"/>
<organism evidence="2 3">
    <name type="scientific">Marivibrio halodurans</name>
    <dbReference type="NCBI Taxonomy" id="2039722"/>
    <lineage>
        <taxon>Bacteria</taxon>
        <taxon>Pseudomonadati</taxon>
        <taxon>Pseudomonadota</taxon>
        <taxon>Alphaproteobacteria</taxon>
        <taxon>Rhodospirillales</taxon>
        <taxon>Rhodospirillaceae</taxon>
        <taxon>Marivibrio</taxon>
    </lineage>
</organism>
<dbReference type="RefSeq" id="WP_210683317.1">
    <property type="nucleotide sequence ID" value="NZ_JAGMWN010000010.1"/>
</dbReference>
<keyword evidence="3" id="KW-1185">Reference proteome</keyword>
<evidence type="ECO:0000313" key="2">
    <source>
        <dbReference type="EMBL" id="MBP5858736.1"/>
    </source>
</evidence>
<comment type="caution">
    <text evidence="2">The sequence shown here is derived from an EMBL/GenBank/DDBJ whole genome shotgun (WGS) entry which is preliminary data.</text>
</comment>
<feature type="region of interest" description="Disordered" evidence="1">
    <location>
        <begin position="1"/>
        <end position="72"/>
    </location>
</feature>
<dbReference type="Proteomes" id="UP000672602">
    <property type="component" value="Unassembled WGS sequence"/>
</dbReference>
<sequence length="191" mass="21342">MRQKEAWANPSAWALEEAGRQVLGASDEVRPPDVESMRQSDSAEDDGASEASQPEEQEYKWEEKPAIGGRRNNFSFETEGAVKIGLHSATFGADGLRFYARWSEIDEKGNVVQELWSSETWESKDPRRNEHGGNILFNASKDITLKPPFESGSGRYRVDIVVPPNPTYNGNSAGVDINIFPQQGRRVTELK</sequence>
<name>A0A8J7V2E1_9PROT</name>
<feature type="compositionally biased region" description="Acidic residues" evidence="1">
    <location>
        <begin position="42"/>
        <end position="56"/>
    </location>
</feature>
<reference evidence="2" key="1">
    <citation type="submission" date="2021-04" db="EMBL/GenBank/DDBJ databases">
        <authorList>
            <person name="Zhang D.-C."/>
        </authorList>
    </citation>
    <scope>NUCLEOTIDE SEQUENCE</scope>
    <source>
        <strain evidence="2">CGMCC 1.15697</strain>
    </source>
</reference>
<proteinExistence type="predicted"/>
<feature type="compositionally biased region" description="Basic and acidic residues" evidence="1">
    <location>
        <begin position="27"/>
        <end position="38"/>
    </location>
</feature>
<evidence type="ECO:0000313" key="3">
    <source>
        <dbReference type="Proteomes" id="UP000672602"/>
    </source>
</evidence>
<evidence type="ECO:0000256" key="1">
    <source>
        <dbReference type="SAM" id="MobiDB-lite"/>
    </source>
</evidence>
<gene>
    <name evidence="2" type="ORF">KAJ83_17080</name>
</gene>
<dbReference type="EMBL" id="JAGMWN010000010">
    <property type="protein sequence ID" value="MBP5858736.1"/>
    <property type="molecule type" value="Genomic_DNA"/>
</dbReference>
<accession>A0A8J7V2E1</accession>